<dbReference type="RefSeq" id="WP_158066372.1">
    <property type="nucleotide sequence ID" value="NZ_CP042829.1"/>
</dbReference>
<organism evidence="6 7">
    <name type="scientific">Tepidiforma bonchosmolovskayae</name>
    <dbReference type="NCBI Taxonomy" id="2601677"/>
    <lineage>
        <taxon>Bacteria</taxon>
        <taxon>Bacillati</taxon>
        <taxon>Chloroflexota</taxon>
        <taxon>Tepidiformia</taxon>
        <taxon>Tepidiformales</taxon>
        <taxon>Tepidiformaceae</taxon>
        <taxon>Tepidiforma</taxon>
    </lineage>
</organism>
<evidence type="ECO:0000256" key="3">
    <source>
        <dbReference type="ARBA" id="ARBA00022801"/>
    </source>
</evidence>
<dbReference type="SUPFAM" id="SSF55486">
    <property type="entry name" value="Metalloproteases ('zincins'), catalytic domain"/>
    <property type="match status" value="1"/>
</dbReference>
<dbReference type="InterPro" id="IPR001818">
    <property type="entry name" value="Pept_M10_metallopeptidase"/>
</dbReference>
<keyword evidence="6" id="KW-0482">Metalloprotease</keyword>
<dbReference type="InterPro" id="IPR024079">
    <property type="entry name" value="MetalloPept_cat_dom_sf"/>
</dbReference>
<dbReference type="Proteomes" id="UP000326331">
    <property type="component" value="Chromosome"/>
</dbReference>
<evidence type="ECO:0000256" key="1">
    <source>
        <dbReference type="ARBA" id="ARBA00022670"/>
    </source>
</evidence>
<keyword evidence="7" id="KW-1185">Reference proteome</keyword>
<dbReference type="Gene3D" id="3.40.390.10">
    <property type="entry name" value="Collagenase (Catalytic Domain)"/>
    <property type="match status" value="1"/>
</dbReference>
<proteinExistence type="predicted"/>
<evidence type="ECO:0000313" key="6">
    <source>
        <dbReference type="EMBL" id="QFG02443.1"/>
    </source>
</evidence>
<reference evidence="6 7" key="2">
    <citation type="submission" date="2019-10" db="EMBL/GenBank/DDBJ databases">
        <title>Thermopilla bonchosmolovskayae gen. nov., sp. nov., a moderately thermophilic Chloroflexi bacterium from a Chukotka hot spring (Arctic, Russia), representing a novel classis Thermopillaia, which include previously uncultivated lineage OLB14.</title>
        <authorList>
            <person name="Kochetkova T.V."/>
            <person name="Zayulina K.S."/>
            <person name="Zhigarkov V.S."/>
            <person name="Minaev N.V."/>
            <person name="Novikov A."/>
            <person name="Toshchakov S.V."/>
            <person name="Elcheninov A.G."/>
            <person name="Kublanov I.V."/>
        </authorList>
    </citation>
    <scope>NUCLEOTIDE SEQUENCE [LARGE SCALE GENOMIC DNA]</scope>
    <source>
        <strain evidence="6 7">3753O</strain>
    </source>
</reference>
<keyword evidence="2" id="KW-0479">Metal-binding</keyword>
<reference evidence="6 7" key="1">
    <citation type="submission" date="2019-08" db="EMBL/GenBank/DDBJ databases">
        <authorList>
            <person name="Toschakov S.V."/>
        </authorList>
    </citation>
    <scope>NUCLEOTIDE SEQUENCE [LARGE SCALE GENOMIC DNA]</scope>
    <source>
        <strain evidence="6 7">3753O</strain>
    </source>
</reference>
<name>A0ABX6BZQ2_9CHLR</name>
<dbReference type="Pfam" id="PF00413">
    <property type="entry name" value="Peptidase_M10"/>
    <property type="match status" value="1"/>
</dbReference>
<evidence type="ECO:0000256" key="2">
    <source>
        <dbReference type="ARBA" id="ARBA00022723"/>
    </source>
</evidence>
<sequence length="352" mass="36717">MTRPGRILLAALALAALLPAGGRGQPGSAGAETPAAIPWTLLIERPGGARARLDFLVAALTPADAERAVAAALRALPVVPAAPGVSAAWRPWGWAWSDAELPVPVAYNPAGAPSVVGPQAVIAGLRAWSSVEGSRFAFRYAGITDRTASILDAGPDGENVISWAHLPCDRGCVLGLTSKEEAREVDILLNSNPNALAELGLDTVLDWRTVILHELGHMAGLDHSCPAPWGPCTPDEVAAVMYFQYTGTNRVLAPDDRAGLRALYPAEPPPSGSARRVALEPGWNLLVAPPVPPADLAARLPCLVAAYAFDGAAWLRWAPELPAQLRTLAVFPSEVPVWLLASGACAADIAPS</sequence>
<keyword evidence="1" id="KW-0645">Protease</keyword>
<accession>A0ABX6BZQ2</accession>
<evidence type="ECO:0000256" key="4">
    <source>
        <dbReference type="ARBA" id="ARBA00022833"/>
    </source>
</evidence>
<keyword evidence="3" id="KW-0378">Hydrolase</keyword>
<evidence type="ECO:0000259" key="5">
    <source>
        <dbReference type="Pfam" id="PF00413"/>
    </source>
</evidence>
<dbReference type="EMBL" id="CP042829">
    <property type="protein sequence ID" value="QFG02443.1"/>
    <property type="molecule type" value="Genomic_DNA"/>
</dbReference>
<dbReference type="GO" id="GO:0008237">
    <property type="term" value="F:metallopeptidase activity"/>
    <property type="evidence" value="ECO:0007669"/>
    <property type="project" value="UniProtKB-KW"/>
</dbReference>
<feature type="domain" description="Peptidase M10 metallopeptidase" evidence="5">
    <location>
        <begin position="202"/>
        <end position="264"/>
    </location>
</feature>
<protein>
    <submittedName>
        <fullName evidence="6">Matrixin family metalloprotease</fullName>
    </submittedName>
</protein>
<evidence type="ECO:0000313" key="7">
    <source>
        <dbReference type="Proteomes" id="UP000326331"/>
    </source>
</evidence>
<keyword evidence="4" id="KW-0862">Zinc</keyword>
<gene>
    <name evidence="6" type="ORF">Tbon_03765</name>
</gene>